<keyword evidence="1" id="KW-0540">Nuclease</keyword>
<dbReference type="InterPro" id="IPR055132">
    <property type="entry name" value="RNase_J_b_CASP"/>
</dbReference>
<accession>A0A7S3Z3N2</accession>
<dbReference type="Pfam" id="PF22505">
    <property type="entry name" value="RNase_J_b_CASP"/>
    <property type="match status" value="1"/>
</dbReference>
<keyword evidence="4" id="KW-0862">Zinc</keyword>
<gene>
    <name evidence="8" type="ORF">LGLO00237_LOCUS22395</name>
</gene>
<dbReference type="EMBL" id="HBIV01031416">
    <property type="protein sequence ID" value="CAE0670755.1"/>
    <property type="molecule type" value="Transcribed_RNA"/>
</dbReference>
<evidence type="ECO:0000256" key="1">
    <source>
        <dbReference type="ARBA" id="ARBA00022722"/>
    </source>
</evidence>
<dbReference type="InterPro" id="IPR042173">
    <property type="entry name" value="RNase_J_2"/>
</dbReference>
<dbReference type="GO" id="GO:0004527">
    <property type="term" value="F:exonuclease activity"/>
    <property type="evidence" value="ECO:0007669"/>
    <property type="project" value="UniProtKB-KW"/>
</dbReference>
<evidence type="ECO:0000256" key="5">
    <source>
        <dbReference type="ARBA" id="ARBA00022839"/>
    </source>
</evidence>
<keyword evidence="5" id="KW-0269">Exonuclease</keyword>
<evidence type="ECO:0000256" key="3">
    <source>
        <dbReference type="ARBA" id="ARBA00022801"/>
    </source>
</evidence>
<dbReference type="SMART" id="SM00849">
    <property type="entry name" value="Lactamase_B"/>
    <property type="match status" value="1"/>
</dbReference>
<dbReference type="SUPFAM" id="SSF56281">
    <property type="entry name" value="Metallo-hydrolase/oxidoreductase"/>
    <property type="match status" value="1"/>
</dbReference>
<protein>
    <recommendedName>
        <fullName evidence="7">Metallo-beta-lactamase domain-containing protein</fullName>
    </recommendedName>
</protein>
<keyword evidence="3" id="KW-0378">Hydrolase</keyword>
<evidence type="ECO:0000256" key="6">
    <source>
        <dbReference type="ARBA" id="ARBA00022884"/>
    </source>
</evidence>
<sequence length="599" mass="67555">MCYNFFYKNSNSFYKNISKNNIIKKKISNIEKKINKGLVIIPLGGLGEIGMNCMLLGVDNRFVLVDAGILFSDLDALGVKKIIPDINFLAFFKNKIEALVITHGHEDHIGALEWIIPVLDKNIILFSPRLVFNILKKRFSNQNSSIILNFVIFKLKIEFILGPFICQAFRVTHSIPDCCGLVFKSYLGNLLHTGDWKIDEYPLDGEYLDKAFLENLAKEKVLLMMSDSTNAITNGRTDSEKTVQDSIIKKILYGNNNRRIIATQFASNLFRLNSIKKAAELSKRKIGFVGISLHSYLESALMSGKAPFHPSELVSYEDLERMEPGKLILVTTGSQGEKNSTLNLSSLGISNRLKINSNDTIIYSAKIIPGNDKKVVRMLNRLSNYGCKIVYGSSEKLHTSGHGYIEELKELIRIVKPLYFLPVHGELFSLYAHSQLALKECGVKGTINLRNGQILIIESVPDCMLSWNVINIKGEINIKSFFCGEYLIGSFENASIKEKTGVFKDGVLIISVDFSRKINASNVANINSTIRITSKGIWIDRGILYKILKKVLYNILKKINPNSSVITIEQIMKKSVEYTFFKLNYSLPNIIISLNEYRI</sequence>
<evidence type="ECO:0000256" key="2">
    <source>
        <dbReference type="ARBA" id="ARBA00022723"/>
    </source>
</evidence>
<dbReference type="AlphaFoldDB" id="A0A7S3Z3N2"/>
<proteinExistence type="predicted"/>
<keyword evidence="2" id="KW-0479">Metal-binding</keyword>
<evidence type="ECO:0000256" key="4">
    <source>
        <dbReference type="ARBA" id="ARBA00022833"/>
    </source>
</evidence>
<reference evidence="8" key="1">
    <citation type="submission" date="2021-01" db="EMBL/GenBank/DDBJ databases">
        <authorList>
            <person name="Corre E."/>
            <person name="Pelletier E."/>
            <person name="Niang G."/>
            <person name="Scheremetjew M."/>
            <person name="Finn R."/>
            <person name="Kale V."/>
            <person name="Holt S."/>
            <person name="Cochrane G."/>
            <person name="Meng A."/>
            <person name="Brown T."/>
            <person name="Cohen L."/>
        </authorList>
    </citation>
    <scope>NUCLEOTIDE SEQUENCE</scope>
    <source>
        <strain evidence="8">CCCM811</strain>
    </source>
</reference>
<dbReference type="PANTHER" id="PTHR43694">
    <property type="entry name" value="RIBONUCLEASE J"/>
    <property type="match status" value="1"/>
</dbReference>
<dbReference type="InterPro" id="IPR001587">
    <property type="entry name" value="RNase_J_CS"/>
</dbReference>
<feature type="domain" description="Metallo-beta-lactamase" evidence="7">
    <location>
        <begin position="50"/>
        <end position="247"/>
    </location>
</feature>
<organism evidence="8">
    <name type="scientific">Lotharella globosa</name>
    <dbReference type="NCBI Taxonomy" id="91324"/>
    <lineage>
        <taxon>Eukaryota</taxon>
        <taxon>Sar</taxon>
        <taxon>Rhizaria</taxon>
        <taxon>Cercozoa</taxon>
        <taxon>Chlorarachniophyceae</taxon>
        <taxon>Lotharella</taxon>
    </lineage>
</organism>
<dbReference type="GO" id="GO:0003723">
    <property type="term" value="F:RNA binding"/>
    <property type="evidence" value="ECO:0007669"/>
    <property type="project" value="UniProtKB-KW"/>
</dbReference>
<dbReference type="InterPro" id="IPR011108">
    <property type="entry name" value="RMMBL"/>
</dbReference>
<dbReference type="Pfam" id="PF00753">
    <property type="entry name" value="Lactamase_B"/>
    <property type="match status" value="1"/>
</dbReference>
<dbReference type="Pfam" id="PF07521">
    <property type="entry name" value="RMMBL"/>
    <property type="match status" value="1"/>
</dbReference>
<evidence type="ECO:0000259" key="7">
    <source>
        <dbReference type="SMART" id="SM00849"/>
    </source>
</evidence>
<dbReference type="PROSITE" id="PS01292">
    <property type="entry name" value="UPF0036"/>
    <property type="match status" value="1"/>
</dbReference>
<dbReference type="Gene3D" id="3.60.15.10">
    <property type="entry name" value="Ribonuclease Z/Hydroxyacylglutathione hydrolase-like"/>
    <property type="match status" value="1"/>
</dbReference>
<name>A0A7S3Z3N2_9EUKA</name>
<dbReference type="CDD" id="cd07714">
    <property type="entry name" value="RNaseJ_MBL-fold"/>
    <property type="match status" value="1"/>
</dbReference>
<keyword evidence="6" id="KW-0694">RNA-binding</keyword>
<dbReference type="InterPro" id="IPR036866">
    <property type="entry name" value="RibonucZ/Hydroxyglut_hydro"/>
</dbReference>
<dbReference type="Gene3D" id="3.40.50.10710">
    <property type="entry name" value="Metallo-hydrolase/oxidoreductase"/>
    <property type="match status" value="1"/>
</dbReference>
<dbReference type="GO" id="GO:0046872">
    <property type="term" value="F:metal ion binding"/>
    <property type="evidence" value="ECO:0007669"/>
    <property type="project" value="UniProtKB-KW"/>
</dbReference>
<dbReference type="InterPro" id="IPR001279">
    <property type="entry name" value="Metallo-B-lactamas"/>
</dbReference>
<evidence type="ECO:0000313" key="8">
    <source>
        <dbReference type="EMBL" id="CAE0670755.1"/>
    </source>
</evidence>
<dbReference type="PANTHER" id="PTHR43694:SF1">
    <property type="entry name" value="RIBONUCLEASE J"/>
    <property type="match status" value="1"/>
</dbReference>